<dbReference type="AlphaFoldDB" id="A0A7L5DTF3"/>
<evidence type="ECO:0000313" key="3">
    <source>
        <dbReference type="Proteomes" id="UP000503278"/>
    </source>
</evidence>
<dbReference type="EMBL" id="CP051682">
    <property type="protein sequence ID" value="QJD94385.1"/>
    <property type="molecule type" value="Genomic_DNA"/>
</dbReference>
<keyword evidence="3" id="KW-1185">Reference proteome</keyword>
<reference evidence="2 3" key="1">
    <citation type="submission" date="2020-04" db="EMBL/GenBank/DDBJ databases">
        <title>Genome sequencing of novel species.</title>
        <authorList>
            <person name="Heo J."/>
            <person name="Kim S.-J."/>
            <person name="Kim J.-S."/>
            <person name="Hong S.-B."/>
            <person name="Kwon S.-W."/>
        </authorList>
    </citation>
    <scope>NUCLEOTIDE SEQUENCE [LARGE SCALE GENOMIC DNA]</scope>
    <source>
        <strain evidence="2 3">F39-2</strain>
    </source>
</reference>
<accession>A0A7L5DTF3</accession>
<feature type="domain" description="DUF4126" evidence="1">
    <location>
        <begin position="11"/>
        <end position="152"/>
    </location>
</feature>
<proteinExistence type="predicted"/>
<protein>
    <submittedName>
        <fullName evidence="2">DUF4126 family protein</fullName>
    </submittedName>
</protein>
<dbReference type="InterPro" id="IPR025196">
    <property type="entry name" value="DUF4126"/>
</dbReference>
<dbReference type="RefSeq" id="WP_169605404.1">
    <property type="nucleotide sequence ID" value="NZ_CP051682.1"/>
</dbReference>
<sequence length="160" mass="16459">MKQTYKHALKQAMGLGAVAGLRATVAPAVASNYLSKHPNTALASSKLKFIQSPLTSIITKVLSAAEISGDKLPSAPNRIVLPQITARVASGALVGATIFVANRESLLKGALIGGASALAATFASFYARKYLDTLPHVQDAVVGAVEDSFAIGSGVKLIKS</sequence>
<dbReference type="Pfam" id="PF13548">
    <property type="entry name" value="DUF4126"/>
    <property type="match status" value="1"/>
</dbReference>
<evidence type="ECO:0000313" key="2">
    <source>
        <dbReference type="EMBL" id="QJD94385.1"/>
    </source>
</evidence>
<organism evidence="2 3">
    <name type="scientific">Mucilaginibacter robiniae</name>
    <dbReference type="NCBI Taxonomy" id="2728022"/>
    <lineage>
        <taxon>Bacteria</taxon>
        <taxon>Pseudomonadati</taxon>
        <taxon>Bacteroidota</taxon>
        <taxon>Sphingobacteriia</taxon>
        <taxon>Sphingobacteriales</taxon>
        <taxon>Sphingobacteriaceae</taxon>
        <taxon>Mucilaginibacter</taxon>
    </lineage>
</organism>
<evidence type="ECO:0000259" key="1">
    <source>
        <dbReference type="Pfam" id="PF13548"/>
    </source>
</evidence>
<name>A0A7L5DTF3_9SPHI</name>
<gene>
    <name evidence="2" type="ORF">HH214_00105</name>
</gene>
<dbReference type="KEGG" id="mrob:HH214_00105"/>
<dbReference type="Proteomes" id="UP000503278">
    <property type="component" value="Chromosome"/>
</dbReference>